<feature type="repeat" description="PPR" evidence="2">
    <location>
        <begin position="283"/>
        <end position="317"/>
    </location>
</feature>
<feature type="region of interest" description="Disordered" evidence="3">
    <location>
        <begin position="520"/>
        <end position="636"/>
    </location>
</feature>
<evidence type="ECO:0000313" key="6">
    <source>
        <dbReference type="Proteomes" id="UP001314263"/>
    </source>
</evidence>
<dbReference type="InterPro" id="IPR002885">
    <property type="entry name" value="PPR_rpt"/>
</dbReference>
<dbReference type="InterPro" id="IPR033443">
    <property type="entry name" value="PROP1-like_PPR_dom"/>
</dbReference>
<dbReference type="EMBL" id="CAUYUE010000014">
    <property type="protein sequence ID" value="CAK0786431.1"/>
    <property type="molecule type" value="Genomic_DNA"/>
</dbReference>
<dbReference type="PANTHER" id="PTHR47938:SF35">
    <property type="entry name" value="PENTATRICOPEPTIDE REPEAT-CONTAINING PROTEIN 4, MITOCHONDRIAL-RELATED"/>
    <property type="match status" value="1"/>
</dbReference>
<feature type="repeat" description="PPR" evidence="2">
    <location>
        <begin position="209"/>
        <end position="243"/>
    </location>
</feature>
<feature type="repeat" description="PPR" evidence="2">
    <location>
        <begin position="427"/>
        <end position="461"/>
    </location>
</feature>
<dbReference type="Proteomes" id="UP001314263">
    <property type="component" value="Unassembled WGS sequence"/>
</dbReference>
<dbReference type="AlphaFoldDB" id="A0AAV1II01"/>
<dbReference type="Pfam" id="PF01535">
    <property type="entry name" value="PPR"/>
    <property type="match status" value="3"/>
</dbReference>
<dbReference type="Gene3D" id="1.25.40.10">
    <property type="entry name" value="Tetratricopeptide repeat domain"/>
    <property type="match status" value="4"/>
</dbReference>
<comment type="caution">
    <text evidence="5">The sequence shown here is derived from an EMBL/GenBank/DDBJ whole genome shotgun (WGS) entry which is preliminary data.</text>
</comment>
<accession>A0AAV1II01</accession>
<dbReference type="PANTHER" id="PTHR47938">
    <property type="entry name" value="RESPIRATORY COMPLEX I CHAPERONE (CIA84), PUTATIVE (AFU_ORTHOLOGUE AFUA_2G06020)-RELATED"/>
    <property type="match status" value="1"/>
</dbReference>
<reference evidence="5 6" key="1">
    <citation type="submission" date="2023-10" db="EMBL/GenBank/DDBJ databases">
        <authorList>
            <person name="Maclean D."/>
            <person name="Macfadyen A."/>
        </authorList>
    </citation>
    <scope>NUCLEOTIDE SEQUENCE [LARGE SCALE GENOMIC DNA]</scope>
</reference>
<feature type="repeat" description="PPR" evidence="2">
    <location>
        <begin position="752"/>
        <end position="786"/>
    </location>
</feature>
<evidence type="ECO:0000256" key="3">
    <source>
        <dbReference type="SAM" id="MobiDB-lite"/>
    </source>
</evidence>
<dbReference type="InterPro" id="IPR011990">
    <property type="entry name" value="TPR-like_helical_dom_sf"/>
</dbReference>
<feature type="compositionally biased region" description="Polar residues" evidence="3">
    <location>
        <begin position="471"/>
        <end position="485"/>
    </location>
</feature>
<evidence type="ECO:0000259" key="4">
    <source>
        <dbReference type="Pfam" id="PF17177"/>
    </source>
</evidence>
<name>A0AAV1II01_9CHLO</name>
<dbReference type="PROSITE" id="PS51375">
    <property type="entry name" value="PPR"/>
    <property type="match status" value="9"/>
</dbReference>
<feature type="region of interest" description="Disordered" evidence="3">
    <location>
        <begin position="471"/>
        <end position="493"/>
    </location>
</feature>
<evidence type="ECO:0000256" key="2">
    <source>
        <dbReference type="PROSITE-ProRule" id="PRU00708"/>
    </source>
</evidence>
<feature type="compositionally biased region" description="Low complexity" evidence="3">
    <location>
        <begin position="546"/>
        <end position="557"/>
    </location>
</feature>
<feature type="compositionally biased region" description="Low complexity" evidence="3">
    <location>
        <begin position="520"/>
        <end position="537"/>
    </location>
</feature>
<dbReference type="Pfam" id="PF13812">
    <property type="entry name" value="PPR_3"/>
    <property type="match status" value="2"/>
</dbReference>
<evidence type="ECO:0000256" key="1">
    <source>
        <dbReference type="ARBA" id="ARBA00022737"/>
    </source>
</evidence>
<feature type="repeat" description="PPR" evidence="2">
    <location>
        <begin position="686"/>
        <end position="720"/>
    </location>
</feature>
<protein>
    <recommendedName>
        <fullName evidence="4">PROP1-like PPR domain-containing protein</fullName>
    </recommendedName>
</protein>
<feature type="compositionally biased region" description="Low complexity" evidence="3">
    <location>
        <begin position="624"/>
        <end position="634"/>
    </location>
</feature>
<keyword evidence="1" id="KW-0677">Repeat</keyword>
<gene>
    <name evidence="5" type="ORF">CVIRNUC_009644</name>
</gene>
<feature type="repeat" description="PPR" evidence="2">
    <location>
        <begin position="353"/>
        <end position="387"/>
    </location>
</feature>
<feature type="repeat" description="PPR" evidence="2">
    <location>
        <begin position="822"/>
        <end position="856"/>
    </location>
</feature>
<feature type="repeat" description="PPR" evidence="2">
    <location>
        <begin position="787"/>
        <end position="821"/>
    </location>
</feature>
<keyword evidence="6" id="KW-1185">Reference proteome</keyword>
<dbReference type="NCBIfam" id="TIGR00756">
    <property type="entry name" value="PPR"/>
    <property type="match status" value="3"/>
</dbReference>
<organism evidence="5 6">
    <name type="scientific">Coccomyxa viridis</name>
    <dbReference type="NCBI Taxonomy" id="1274662"/>
    <lineage>
        <taxon>Eukaryota</taxon>
        <taxon>Viridiplantae</taxon>
        <taxon>Chlorophyta</taxon>
        <taxon>core chlorophytes</taxon>
        <taxon>Trebouxiophyceae</taxon>
        <taxon>Trebouxiophyceae incertae sedis</taxon>
        <taxon>Coccomyxaceae</taxon>
        <taxon>Coccomyxa</taxon>
    </lineage>
</organism>
<feature type="repeat" description="PPR" evidence="2">
    <location>
        <begin position="318"/>
        <end position="352"/>
    </location>
</feature>
<dbReference type="Pfam" id="PF17177">
    <property type="entry name" value="PPR_long"/>
    <property type="match status" value="1"/>
</dbReference>
<feature type="domain" description="PROP1-like PPR" evidence="4">
    <location>
        <begin position="164"/>
        <end position="273"/>
    </location>
</feature>
<dbReference type="GO" id="GO:0003729">
    <property type="term" value="F:mRNA binding"/>
    <property type="evidence" value="ECO:0007669"/>
    <property type="project" value="TreeGrafter"/>
</dbReference>
<sequence length="902" mass="95842">MALATFGGLQLFPGAEQAFGSSLSSSAARGSITFGQRALLNPTAQSGPAGSFNARALGSGRYPAYAVSAQALDLEQRSIARGGRYTVPDSLPVVDHGGSRSGTLPAELYRLLDPTASVDFPPAHRVSAHRLNNKELDKLVGALGRSKVTWRRALLLHDWLQSIGHPPDDRLCTTLIRVCSQHGQALLAFNIYDWMRTPAAQGGAGLRPTVFTYTAAMRAALAGNLIDRALKVWEDAVAAGCDPDSRMCTTLLEVCTRKGDTKRALGMYERMRDAPAGSRLSPSVHAFVSAMRAAADSGAWEKALSIWDDMVAANCQPTGHAYAAAISACAVGSAWPRAVQLFDEMRAANIQPDVVSCTALISALGADGQWQRAETVIRWMHEEKVKPNVRTYTALITALGNAKQWKRAMATLHAMKNDKSGTYVEPNAYTFSALLKSLGEHGQWGIAERLFTELEKEALDEIEPEEMFSMDTASGDTSAATSPSFEQPHAASSSASAAPQYSGYAGWAPAAVASFGGEGAAQHASSAGGAAGMPAEGLRPGMQLPSSRRNSTDSNSSYGDMPTAMAEQVLASSPPRGDSVSAFLPDGLPGQVHSSGSSGTAAGEPFSLFSVPIAAQREQTASRQQQPAQQPAQQSRFYDGYASAEQQEMSNVVPGAKWGLEMRGDEHRNKAPGRAARPVGARSAMNEVVCGAMMLAYERGGKWSEALGVLERAQRMGIEPNTIMFNTAMSALAKSGRAEAAEKLFGRIPEPDAVSHETLIAAYGIAAEPRKAESIFATMESAGYSPRDYAYCGLIAAYSYAGNWQKAVKVRQRMALRGCKPTVHVYNALLAACERARQWGKGIELHRAMVRERVEGNMMTRQLLLGIGKGGEAAVEDQQVATAALTAAVAAAGSLMIRAGAF</sequence>
<proteinExistence type="predicted"/>
<evidence type="ECO:0000313" key="5">
    <source>
        <dbReference type="EMBL" id="CAK0786431.1"/>
    </source>
</evidence>